<dbReference type="OrthoDB" id="666185at2759"/>
<dbReference type="GO" id="GO:0071763">
    <property type="term" value="P:nuclear membrane organization"/>
    <property type="evidence" value="ECO:0007669"/>
    <property type="project" value="TreeGrafter"/>
</dbReference>
<gene>
    <name evidence="2" type="ORF">KFK09_013073</name>
</gene>
<dbReference type="SMR" id="A0A8T3BJ65"/>
<dbReference type="EMBL" id="JAGYWB010000009">
    <property type="protein sequence ID" value="KAI0512434.1"/>
    <property type="molecule type" value="Genomic_DNA"/>
</dbReference>
<accession>A0A8T3BJ65</accession>
<feature type="compositionally biased region" description="Polar residues" evidence="1">
    <location>
        <begin position="580"/>
        <end position="597"/>
    </location>
</feature>
<feature type="compositionally biased region" description="Basic and acidic residues" evidence="1">
    <location>
        <begin position="557"/>
        <end position="566"/>
    </location>
</feature>
<evidence type="ECO:0000256" key="1">
    <source>
        <dbReference type="SAM" id="MobiDB-lite"/>
    </source>
</evidence>
<reference evidence="2" key="1">
    <citation type="journal article" date="2022" name="Front. Genet.">
        <title>Chromosome-Scale Assembly of the Dendrobium nobile Genome Provides Insights Into the Molecular Mechanism of the Biosynthesis of the Medicinal Active Ingredient of Dendrobium.</title>
        <authorList>
            <person name="Xu Q."/>
            <person name="Niu S.-C."/>
            <person name="Li K.-L."/>
            <person name="Zheng P.-J."/>
            <person name="Zhang X.-J."/>
            <person name="Jia Y."/>
            <person name="Liu Y."/>
            <person name="Niu Y.-X."/>
            <person name="Yu L.-H."/>
            <person name="Chen D.-F."/>
            <person name="Zhang G.-Q."/>
        </authorList>
    </citation>
    <scope>NUCLEOTIDE SEQUENCE</scope>
    <source>
        <tissue evidence="2">Leaf</tissue>
    </source>
</reference>
<sequence>MASSYPSRQWDELGSGGKVIHDRRRLLPSFSPYSRPPPATALIPHPVQEAQTGRSLNWLRGLFSGLGKLFLSVLSSEDNSPSPSECFSNSDDYYDYSPNEHEDQLRSDDLTSFKMGESEAKRNVESLAIFPKSETKLVIEQLLLQETFTRDECNKLVEMIQSRVPEANSVEIGKETENEVPIMITDQGQSLNHNRNLYQISNFSPRLLPSLSPSFYAKEAVIPDLRDKAVLEAKRWFEEKKLTPSPIYDRSYGPRNLTTRMNQYGFEDGAGSPIEMAKSYMQSLPPWRSPSFSTNGFMTSPSCGNSSCNFGSQLVATSEFKKRDYISIGSLNSEENCRTYLKSLDNEQEFSKLGQSKLLSRLSVHEASTTPSAAAKTCNEVQDNCLKFQDANAAGADQLLVTDNGISVGAILQSKEAFKESQEGPKVAASNNIEGLHYDIVNMLHNDADMSVSDVSQNIETPLPIEEQIGSISAPQDSLTFASIADRNNGHSFPETETFQLENITPTEPSLNKNSGDEMKFQATNSMQVDVDPAFNNTHLVTDSELRDENPQTQDEAINRSGEKIETSSNLAETLNNVKSDLESTSNGDPTATSSSYGGAPAASVSEGTLEPVSDVSTGIRIITRASTNSSKAHNGNNTNYVEPMQTGPPEPSRGSKRKAKQVRQKKWRG</sequence>
<keyword evidence="3" id="KW-1185">Reference proteome</keyword>
<evidence type="ECO:0008006" key="4">
    <source>
        <dbReference type="Google" id="ProtNLM"/>
    </source>
</evidence>
<dbReference type="PANTHER" id="PTHR33416:SF37">
    <property type="entry name" value="OS04G0655600 PROTEIN"/>
    <property type="match status" value="1"/>
</dbReference>
<feature type="region of interest" description="Disordered" evidence="1">
    <location>
        <begin position="541"/>
        <end position="568"/>
    </location>
</feature>
<evidence type="ECO:0000313" key="2">
    <source>
        <dbReference type="EMBL" id="KAI0512434.1"/>
    </source>
</evidence>
<dbReference type="GO" id="GO:0005635">
    <property type="term" value="C:nuclear envelope"/>
    <property type="evidence" value="ECO:0007669"/>
    <property type="project" value="TreeGrafter"/>
</dbReference>
<feature type="compositionally biased region" description="Basic residues" evidence="1">
    <location>
        <begin position="655"/>
        <end position="670"/>
    </location>
</feature>
<proteinExistence type="predicted"/>
<organism evidence="2 3">
    <name type="scientific">Dendrobium nobile</name>
    <name type="common">Orchid</name>
    <dbReference type="NCBI Taxonomy" id="94219"/>
    <lineage>
        <taxon>Eukaryota</taxon>
        <taxon>Viridiplantae</taxon>
        <taxon>Streptophyta</taxon>
        <taxon>Embryophyta</taxon>
        <taxon>Tracheophyta</taxon>
        <taxon>Spermatophyta</taxon>
        <taxon>Magnoliopsida</taxon>
        <taxon>Liliopsida</taxon>
        <taxon>Asparagales</taxon>
        <taxon>Orchidaceae</taxon>
        <taxon>Epidendroideae</taxon>
        <taxon>Malaxideae</taxon>
        <taxon>Dendrobiinae</taxon>
        <taxon>Dendrobium</taxon>
    </lineage>
</organism>
<evidence type="ECO:0000313" key="3">
    <source>
        <dbReference type="Proteomes" id="UP000829196"/>
    </source>
</evidence>
<feature type="region of interest" description="Disordered" evidence="1">
    <location>
        <begin position="580"/>
        <end position="613"/>
    </location>
</feature>
<dbReference type="PANTHER" id="PTHR33416">
    <property type="entry name" value="NUCLEAR PORE COMPLEX PROTEIN NUP1"/>
    <property type="match status" value="1"/>
</dbReference>
<protein>
    <recommendedName>
        <fullName evidence="4">Protein KAKU4</fullName>
    </recommendedName>
</protein>
<dbReference type="Proteomes" id="UP000829196">
    <property type="component" value="Unassembled WGS sequence"/>
</dbReference>
<feature type="region of interest" description="Disordered" evidence="1">
    <location>
        <begin position="625"/>
        <end position="670"/>
    </location>
</feature>
<feature type="compositionally biased region" description="Polar residues" evidence="1">
    <location>
        <begin position="625"/>
        <end position="641"/>
    </location>
</feature>
<name>A0A8T3BJ65_DENNO</name>
<dbReference type="AlphaFoldDB" id="A0A8T3BJ65"/>
<comment type="caution">
    <text evidence="2">The sequence shown here is derived from an EMBL/GenBank/DDBJ whole genome shotgun (WGS) entry which is preliminary data.</text>
</comment>